<name>A0A1H6M619_9BACT</name>
<keyword evidence="2" id="KW-1185">Reference proteome</keyword>
<gene>
    <name evidence="1" type="ORF">PYTT_2163</name>
</gene>
<dbReference type="AlphaFoldDB" id="A0A1H6M619"/>
<dbReference type="EMBL" id="LT629973">
    <property type="protein sequence ID" value="SEH96816.1"/>
    <property type="molecule type" value="Genomic_DNA"/>
</dbReference>
<proteinExistence type="predicted"/>
<dbReference type="Proteomes" id="UP000176204">
    <property type="component" value="Chromosome I"/>
</dbReference>
<protein>
    <submittedName>
        <fullName evidence="1">Uncharacterized protein</fullName>
    </submittedName>
</protein>
<organism evidence="1 2">
    <name type="scientific">Akkermansia glycaniphila</name>
    <dbReference type="NCBI Taxonomy" id="1679444"/>
    <lineage>
        <taxon>Bacteria</taxon>
        <taxon>Pseudomonadati</taxon>
        <taxon>Verrucomicrobiota</taxon>
        <taxon>Verrucomicrobiia</taxon>
        <taxon>Verrucomicrobiales</taxon>
        <taxon>Akkermansiaceae</taxon>
        <taxon>Akkermansia</taxon>
    </lineage>
</organism>
<dbReference type="KEGG" id="agl:PYTT_2163"/>
<evidence type="ECO:0000313" key="2">
    <source>
        <dbReference type="Proteomes" id="UP000176204"/>
    </source>
</evidence>
<reference evidence="2" key="1">
    <citation type="submission" date="2016-09" db="EMBL/GenBank/DDBJ databases">
        <authorList>
            <person name="Koehorst J."/>
        </authorList>
    </citation>
    <scope>NUCLEOTIDE SEQUENCE [LARGE SCALE GENOMIC DNA]</scope>
</reference>
<dbReference type="OrthoDB" id="9902956at2"/>
<sequence>MLPANRRTKTAKNMVKAAIVLYGLQLVLSLILHVQSYRRYEADGISITLQMETPWYGSIIPGIGLVLDAGDFMLGHDTAVTFQYGDWTYTQFSDDADSVDWKNGLHTRKNGDWISLYAKGRDMPIISMPIQGAWIDP</sequence>
<dbReference type="RefSeq" id="WP_067775107.1">
    <property type="nucleotide sequence ID" value="NZ_LIGX01000021.1"/>
</dbReference>
<accession>A0A1H6M619</accession>
<dbReference type="STRING" id="1679444.PYTT_2163"/>
<evidence type="ECO:0000313" key="1">
    <source>
        <dbReference type="EMBL" id="SEH96816.1"/>
    </source>
</evidence>